<keyword evidence="4 8" id="KW-0547">Nucleotide-binding</keyword>
<evidence type="ECO:0000256" key="6">
    <source>
        <dbReference type="ARBA" id="ARBA00023134"/>
    </source>
</evidence>
<dbReference type="GO" id="GO:0005829">
    <property type="term" value="C:cytosol"/>
    <property type="evidence" value="ECO:0007669"/>
    <property type="project" value="TreeGrafter"/>
</dbReference>
<feature type="region of interest" description="G-domain" evidence="8">
    <location>
        <begin position="590"/>
        <end position="738"/>
    </location>
</feature>
<feature type="binding site" evidence="8">
    <location>
        <begin position="596"/>
        <end position="603"/>
    </location>
    <ligand>
        <name>GTP</name>
        <dbReference type="ChEBI" id="CHEBI:37565"/>
    </ligand>
</feature>
<feature type="compositionally biased region" description="Polar residues" evidence="10">
    <location>
        <begin position="147"/>
        <end position="160"/>
    </location>
</feature>
<keyword evidence="8" id="KW-0963">Cytoplasm</keyword>
<evidence type="ECO:0000256" key="2">
    <source>
        <dbReference type="ARBA" id="ARBA00020675"/>
    </source>
</evidence>
<feature type="compositionally biased region" description="Basic and acidic residues" evidence="10">
    <location>
        <begin position="428"/>
        <end position="437"/>
    </location>
</feature>
<dbReference type="InterPro" id="IPR044145">
    <property type="entry name" value="IF2_II"/>
</dbReference>
<evidence type="ECO:0000256" key="5">
    <source>
        <dbReference type="ARBA" id="ARBA00022917"/>
    </source>
</evidence>
<keyword evidence="5 8" id="KW-0648">Protein biosynthesis</keyword>
<dbReference type="CDD" id="cd01887">
    <property type="entry name" value="IF2_eIF5B"/>
    <property type="match status" value="1"/>
</dbReference>
<name>A0A3A9B470_9FIRM</name>
<dbReference type="PANTHER" id="PTHR43381:SF5">
    <property type="entry name" value="TR-TYPE G DOMAIN-CONTAINING PROTEIN"/>
    <property type="match status" value="1"/>
</dbReference>
<feature type="domain" description="Tr-type G" evidence="11">
    <location>
        <begin position="587"/>
        <end position="756"/>
    </location>
</feature>
<evidence type="ECO:0000256" key="8">
    <source>
        <dbReference type="HAMAP-Rule" id="MF_00100"/>
    </source>
</evidence>
<dbReference type="RefSeq" id="WP_120466404.1">
    <property type="nucleotide sequence ID" value="NZ_RAYQ01000002.1"/>
</dbReference>
<feature type="compositionally biased region" description="Basic and acidic residues" evidence="10">
    <location>
        <begin position="353"/>
        <end position="364"/>
    </location>
</feature>
<dbReference type="InterPro" id="IPR027417">
    <property type="entry name" value="P-loop_NTPase"/>
</dbReference>
<evidence type="ECO:0000256" key="10">
    <source>
        <dbReference type="SAM" id="MobiDB-lite"/>
    </source>
</evidence>
<dbReference type="Gene3D" id="1.10.10.2480">
    <property type="match status" value="1"/>
</dbReference>
<feature type="compositionally biased region" description="Basic and acidic residues" evidence="10">
    <location>
        <begin position="376"/>
        <end position="400"/>
    </location>
</feature>
<dbReference type="CDD" id="cd03702">
    <property type="entry name" value="IF2_mtIF2_II"/>
    <property type="match status" value="1"/>
</dbReference>
<feature type="binding site" evidence="8">
    <location>
        <begin position="696"/>
        <end position="699"/>
    </location>
    <ligand>
        <name>GTP</name>
        <dbReference type="ChEBI" id="CHEBI:37565"/>
    </ligand>
</feature>
<gene>
    <name evidence="8" type="primary">infB</name>
    <name evidence="12" type="ORF">D7V94_02330</name>
</gene>
<comment type="similarity">
    <text evidence="1 8 9">Belongs to the TRAFAC class translation factor GTPase superfamily. Classic translation factor GTPase family. IF-2 subfamily.</text>
</comment>
<evidence type="ECO:0000259" key="11">
    <source>
        <dbReference type="PROSITE" id="PS51722"/>
    </source>
</evidence>
<feature type="compositionally biased region" description="Basic and acidic residues" evidence="10">
    <location>
        <begin position="445"/>
        <end position="466"/>
    </location>
</feature>
<dbReference type="InterPro" id="IPR005225">
    <property type="entry name" value="Small_GTP-bd"/>
</dbReference>
<dbReference type="PANTHER" id="PTHR43381">
    <property type="entry name" value="TRANSLATION INITIATION FACTOR IF-2-RELATED"/>
    <property type="match status" value="1"/>
</dbReference>
<keyword evidence="6 8" id="KW-0342">GTP-binding</keyword>
<dbReference type="InterPro" id="IPR000178">
    <property type="entry name" value="TF_IF2_bacterial-like"/>
</dbReference>
<feature type="compositionally biased region" description="Polar residues" evidence="10">
    <location>
        <begin position="310"/>
        <end position="325"/>
    </location>
</feature>
<feature type="compositionally biased region" description="Basic and acidic residues" evidence="10">
    <location>
        <begin position="65"/>
        <end position="80"/>
    </location>
</feature>
<dbReference type="OrthoDB" id="9811804at2"/>
<dbReference type="NCBIfam" id="TIGR00231">
    <property type="entry name" value="small_GTP"/>
    <property type="match status" value="1"/>
</dbReference>
<dbReference type="InterPro" id="IPR015760">
    <property type="entry name" value="TIF_IF2"/>
</dbReference>
<feature type="compositionally biased region" description="Low complexity" evidence="10">
    <location>
        <begin position="342"/>
        <end position="352"/>
    </location>
</feature>
<dbReference type="Proteomes" id="UP000280696">
    <property type="component" value="Unassembled WGS sequence"/>
</dbReference>
<dbReference type="AlphaFoldDB" id="A0A3A9B470"/>
<feature type="compositionally biased region" description="Polar residues" evidence="10">
    <location>
        <begin position="405"/>
        <end position="417"/>
    </location>
</feature>
<dbReference type="InterPro" id="IPR053905">
    <property type="entry name" value="EF-G-like_DII"/>
</dbReference>
<evidence type="ECO:0000256" key="3">
    <source>
        <dbReference type="ARBA" id="ARBA00022540"/>
    </source>
</evidence>
<keyword evidence="3 8" id="KW-0396">Initiation factor</keyword>
<dbReference type="InterPro" id="IPR000795">
    <property type="entry name" value="T_Tr_GTP-bd_dom"/>
</dbReference>
<feature type="compositionally biased region" description="Basic and acidic residues" evidence="10">
    <location>
        <begin position="123"/>
        <end position="136"/>
    </location>
</feature>
<evidence type="ECO:0000256" key="7">
    <source>
        <dbReference type="ARBA" id="ARBA00025162"/>
    </source>
</evidence>
<protein>
    <recommendedName>
        <fullName evidence="2 8">Translation initiation factor IF-2</fullName>
    </recommendedName>
</protein>
<dbReference type="HAMAP" id="MF_00100_B">
    <property type="entry name" value="IF_2_B"/>
    <property type="match status" value="1"/>
</dbReference>
<evidence type="ECO:0000256" key="4">
    <source>
        <dbReference type="ARBA" id="ARBA00022741"/>
    </source>
</evidence>
<dbReference type="InterPro" id="IPR006847">
    <property type="entry name" value="IF2_N"/>
</dbReference>
<comment type="function">
    <text evidence="7 8 9">One of the essential components for the initiation of protein synthesis. Protects formylmethionyl-tRNA from spontaneous hydrolysis and promotes its binding to the 30S ribosomal subunits. Also involved in the hydrolysis of GTP during the formation of the 70S ribosomal complex.</text>
</comment>
<dbReference type="Gene3D" id="2.40.30.10">
    <property type="entry name" value="Translation factors"/>
    <property type="match status" value="2"/>
</dbReference>
<feature type="compositionally biased region" description="Basic and acidic residues" evidence="10">
    <location>
        <begin position="161"/>
        <end position="187"/>
    </location>
</feature>
<keyword evidence="13" id="KW-1185">Reference proteome</keyword>
<dbReference type="PROSITE" id="PS51722">
    <property type="entry name" value="G_TR_2"/>
    <property type="match status" value="1"/>
</dbReference>
<feature type="compositionally biased region" description="Basic and acidic residues" evidence="10">
    <location>
        <begin position="252"/>
        <end position="285"/>
    </location>
</feature>
<dbReference type="Pfam" id="PF00009">
    <property type="entry name" value="GTP_EFTU"/>
    <property type="match status" value="1"/>
</dbReference>
<dbReference type="SUPFAM" id="SSF52156">
    <property type="entry name" value="Initiation factor IF2/eIF5b, domain 3"/>
    <property type="match status" value="1"/>
</dbReference>
<dbReference type="InterPro" id="IPR009000">
    <property type="entry name" value="Transl_B-barrel_sf"/>
</dbReference>
<feature type="compositionally biased region" description="Polar residues" evidence="10">
    <location>
        <begin position="82"/>
        <end position="98"/>
    </location>
</feature>
<dbReference type="EMBL" id="RAYQ01000002">
    <property type="protein sequence ID" value="RKI93555.1"/>
    <property type="molecule type" value="Genomic_DNA"/>
</dbReference>
<organism evidence="12 13">
    <name type="scientific">Parablautia intestinalis</name>
    <dbReference type="NCBI Taxonomy" id="2320100"/>
    <lineage>
        <taxon>Bacteria</taxon>
        <taxon>Bacillati</taxon>
        <taxon>Bacillota</taxon>
        <taxon>Clostridia</taxon>
        <taxon>Lachnospirales</taxon>
        <taxon>Lachnospiraceae</taxon>
        <taxon>Parablautia</taxon>
    </lineage>
</organism>
<evidence type="ECO:0000313" key="12">
    <source>
        <dbReference type="EMBL" id="RKI93555.1"/>
    </source>
</evidence>
<dbReference type="FunFam" id="3.40.50.10050:FF:000001">
    <property type="entry name" value="Translation initiation factor IF-2"/>
    <property type="match status" value="1"/>
</dbReference>
<dbReference type="Gene3D" id="3.40.50.10050">
    <property type="entry name" value="Translation initiation factor IF- 2, domain 3"/>
    <property type="match status" value="1"/>
</dbReference>
<dbReference type="Pfam" id="PF11987">
    <property type="entry name" value="IF-2"/>
    <property type="match status" value="1"/>
</dbReference>
<dbReference type="FunFam" id="2.40.30.10:FF:000008">
    <property type="entry name" value="Translation initiation factor IF-2"/>
    <property type="match status" value="1"/>
</dbReference>
<accession>A0A3A9B470</accession>
<dbReference type="Pfam" id="PF04760">
    <property type="entry name" value="IF2_N"/>
    <property type="match status" value="2"/>
</dbReference>
<dbReference type="NCBIfam" id="TIGR00487">
    <property type="entry name" value="IF-2"/>
    <property type="match status" value="1"/>
</dbReference>
<dbReference type="PROSITE" id="PS01176">
    <property type="entry name" value="IF2"/>
    <property type="match status" value="1"/>
</dbReference>
<dbReference type="GO" id="GO:0005525">
    <property type="term" value="F:GTP binding"/>
    <property type="evidence" value="ECO:0007669"/>
    <property type="project" value="UniProtKB-KW"/>
</dbReference>
<dbReference type="InterPro" id="IPR036925">
    <property type="entry name" value="TIF_IF2_dom3_sf"/>
</dbReference>
<sequence length="1086" mass="118542">MAKIKVHEIAKELGKQSKEIIAFLQNKGIEVKAAQSSLEGDVADMVRKTLGKMEGVSGAAGQAKPVKEIQEKKEEKKPVEENQGTGTKKPTAEINNAAESEKTVTKAKEGKTGSNGAAQPKGAESKTAEARQTEPVKKKKKIIFVSNPHNSNIMGHQRQGQGERRPAQTERRPAQAERRPIQGERRPAQGNKSGNGNRAGQGRVQQEAPHKIIRPLTAPSMPESMNVDFKQNARKLENERIAAKNAAARAQKAAEEQAAKEAAAKAAAEEAAAKAAAKDREDKPADALSTQGSVSASAASSGVSANTSAPAQTNRRPGTAASQANRPARRTGDQQGERPAYAGRDNNNSRAAGARDDRRQRNERNQGNSGNGQGERNNRNDSRRFEGSNRDRNQGSRNDFRGNGSDKNGTRFGNNNNRSERGGQGQEGRFKRSEKPGKSFAAEAPVKDEKRRDEEKRRISQEKDRRSKKDFIYEEDDAVVKNKNKAGRFIKPEKKVEEKVEEQIKVIVIPESLTIKELADKMKMQPSAIIKKLFLQGRIVTVNSEIPFEDAENIAIEYDIICEKEKKVDVIEELLKEEDEETEKLVSRPPVICVMGHVDHGKTSLLDAIRKTNVTDKEAGGITQHIGAYTVNVNGQSITFLDTPGHEAFTAMRMRGANSTDIAILVVAADDGVMPQTVEAINHAKAAGTEIIVAVNKIDKPGANVDRVKQEMTEYELIPVDWGGSTEFVPVSAKSGEGIDTLLETILLTAEIMELRANPDRRARGLVIEAELDKGRGPVATVLVQKGTLHVGDFISAGASHGKVRAMIDDKGRRVKEALPSTPVEILGLSDVPSAGEVFIAHENDKTAKSYAETYLAQNKEKMLEETKAKMSLDDLFSKIQAGNLKELNIIVKADVQGSVEAVKQSLMKLSNEEVVVKCIHGGVGAINESDVSLASASSAIIIGFNVRPDAMAKTIAEREGVDIRLYKVIYQAIEDIEAAMKGMLDPIFEEKVIGHAEVRQIFKASAVGNIAGSYVLDGIFQRDCKIRISREGNQIYEGSLASLKRFKDDVKEVRSGFECGLVFEGFDQMQELDIVEAYIMVEVPR</sequence>
<dbReference type="FunFam" id="2.40.30.10:FF:000007">
    <property type="entry name" value="Translation initiation factor IF-2"/>
    <property type="match status" value="1"/>
</dbReference>
<feature type="compositionally biased region" description="Low complexity" evidence="10">
    <location>
        <begin position="286"/>
        <end position="309"/>
    </location>
</feature>
<dbReference type="Gene3D" id="3.40.50.300">
    <property type="entry name" value="P-loop containing nucleotide triphosphate hydrolases"/>
    <property type="match status" value="1"/>
</dbReference>
<evidence type="ECO:0000256" key="9">
    <source>
        <dbReference type="RuleBase" id="RU000644"/>
    </source>
</evidence>
<feature type="binding site" evidence="8">
    <location>
        <begin position="642"/>
        <end position="646"/>
    </location>
    <ligand>
        <name>GTP</name>
        <dbReference type="ChEBI" id="CHEBI:37565"/>
    </ligand>
</feature>
<dbReference type="Pfam" id="PF22042">
    <property type="entry name" value="EF-G_D2"/>
    <property type="match status" value="1"/>
</dbReference>
<dbReference type="CDD" id="cd03692">
    <property type="entry name" value="mtIF2_IVc"/>
    <property type="match status" value="1"/>
</dbReference>
<feature type="region of interest" description="Disordered" evidence="10">
    <location>
        <begin position="243"/>
        <end position="466"/>
    </location>
</feature>
<evidence type="ECO:0000313" key="13">
    <source>
        <dbReference type="Proteomes" id="UP000280696"/>
    </source>
</evidence>
<dbReference type="GO" id="GO:0003743">
    <property type="term" value="F:translation initiation factor activity"/>
    <property type="evidence" value="ECO:0007669"/>
    <property type="project" value="UniProtKB-UniRule"/>
</dbReference>
<reference evidence="12 13" key="1">
    <citation type="submission" date="2018-09" db="EMBL/GenBank/DDBJ databases">
        <title>Murine metabolic-syndrome-specific gut microbial biobank.</title>
        <authorList>
            <person name="Liu C."/>
        </authorList>
    </citation>
    <scope>NUCLEOTIDE SEQUENCE [LARGE SCALE GENOMIC DNA]</scope>
    <source>
        <strain evidence="12 13">0.1xD8-82</strain>
    </source>
</reference>
<evidence type="ECO:0000256" key="1">
    <source>
        <dbReference type="ARBA" id="ARBA00007733"/>
    </source>
</evidence>
<dbReference type="GO" id="GO:0003924">
    <property type="term" value="F:GTPase activity"/>
    <property type="evidence" value="ECO:0007669"/>
    <property type="project" value="UniProtKB-UniRule"/>
</dbReference>
<dbReference type="FunFam" id="3.40.50.300:FF:000019">
    <property type="entry name" value="Translation initiation factor IF-2"/>
    <property type="match status" value="1"/>
</dbReference>
<comment type="caution">
    <text evidence="12">The sequence shown here is derived from an EMBL/GenBank/DDBJ whole genome shotgun (WGS) entry which is preliminary data.</text>
</comment>
<feature type="region of interest" description="Disordered" evidence="10">
    <location>
        <begin position="53"/>
        <end position="224"/>
    </location>
</feature>
<dbReference type="SUPFAM" id="SSF50447">
    <property type="entry name" value="Translation proteins"/>
    <property type="match status" value="2"/>
</dbReference>
<dbReference type="InterPro" id="IPR023115">
    <property type="entry name" value="TIF_IF2_dom3"/>
</dbReference>
<feature type="compositionally biased region" description="Basic and acidic residues" evidence="10">
    <location>
        <begin position="99"/>
        <end position="111"/>
    </location>
</feature>
<proteinExistence type="inferred from homology"/>
<comment type="subcellular location">
    <subcellularLocation>
        <location evidence="8">Cytoplasm</location>
    </subcellularLocation>
</comment>
<dbReference type="SUPFAM" id="SSF52540">
    <property type="entry name" value="P-loop containing nucleoside triphosphate hydrolases"/>
    <property type="match status" value="1"/>
</dbReference>